<name>A0A6J4SND0_9ACTN</name>
<keyword evidence="2" id="KW-0732">Signal</keyword>
<dbReference type="Pfam" id="PF01804">
    <property type="entry name" value="Penicil_amidase"/>
    <property type="match status" value="1"/>
</dbReference>
<reference evidence="3" key="1">
    <citation type="submission" date="2020-02" db="EMBL/GenBank/DDBJ databases">
        <authorList>
            <person name="Meier V. D."/>
        </authorList>
    </citation>
    <scope>NUCLEOTIDE SEQUENCE</scope>
    <source>
        <strain evidence="3">AVDCRST_MAG67</strain>
    </source>
</reference>
<protein>
    <submittedName>
        <fullName evidence="3">Putative penicillin acylase</fullName>
    </submittedName>
</protein>
<dbReference type="InterPro" id="IPR002692">
    <property type="entry name" value="S45"/>
</dbReference>
<gene>
    <name evidence="3" type="ORF">AVDCRST_MAG67-1733</name>
</gene>
<dbReference type="GO" id="GO:0016811">
    <property type="term" value="F:hydrolase activity, acting on carbon-nitrogen (but not peptide) bonds, in linear amides"/>
    <property type="evidence" value="ECO:0007669"/>
    <property type="project" value="InterPro"/>
</dbReference>
<dbReference type="GO" id="GO:0017000">
    <property type="term" value="P:antibiotic biosynthetic process"/>
    <property type="evidence" value="ECO:0007669"/>
    <property type="project" value="InterPro"/>
</dbReference>
<organism evidence="3">
    <name type="scientific">uncultured Solirubrobacteraceae bacterium</name>
    <dbReference type="NCBI Taxonomy" id="1162706"/>
    <lineage>
        <taxon>Bacteria</taxon>
        <taxon>Bacillati</taxon>
        <taxon>Actinomycetota</taxon>
        <taxon>Thermoleophilia</taxon>
        <taxon>Solirubrobacterales</taxon>
        <taxon>Solirubrobacteraceae</taxon>
        <taxon>environmental samples</taxon>
    </lineage>
</organism>
<accession>A0A6J4SND0</accession>
<dbReference type="PANTHER" id="PTHR34218:SF4">
    <property type="entry name" value="ACYL-HOMOSERINE LACTONE ACYLASE QUIP"/>
    <property type="match status" value="1"/>
</dbReference>
<dbReference type="Gene3D" id="3.60.20.10">
    <property type="entry name" value="Glutamine Phosphoribosylpyrophosphate, subunit 1, domain 1"/>
    <property type="match status" value="2"/>
</dbReference>
<evidence type="ECO:0000313" key="3">
    <source>
        <dbReference type="EMBL" id="CAA9499118.1"/>
    </source>
</evidence>
<feature type="chain" id="PRO_5026899251" evidence="2">
    <location>
        <begin position="24"/>
        <end position="901"/>
    </location>
</feature>
<dbReference type="InterPro" id="IPR023343">
    <property type="entry name" value="Penicillin_amidase_dom1"/>
</dbReference>
<evidence type="ECO:0000256" key="1">
    <source>
        <dbReference type="ARBA" id="ARBA00006586"/>
    </source>
</evidence>
<dbReference type="InterPro" id="IPR043147">
    <property type="entry name" value="Penicillin_amidase_A-knob"/>
</dbReference>
<proteinExistence type="inferred from homology"/>
<evidence type="ECO:0000256" key="2">
    <source>
        <dbReference type="SAM" id="SignalP"/>
    </source>
</evidence>
<dbReference type="EMBL" id="CADCVQ010000077">
    <property type="protein sequence ID" value="CAA9499118.1"/>
    <property type="molecule type" value="Genomic_DNA"/>
</dbReference>
<comment type="similarity">
    <text evidence="1">Belongs to the peptidase S45 family.</text>
</comment>
<dbReference type="PANTHER" id="PTHR34218">
    <property type="entry name" value="PEPTIDASE S45 PENICILLIN AMIDASE"/>
    <property type="match status" value="1"/>
</dbReference>
<dbReference type="InterPro" id="IPR029055">
    <property type="entry name" value="Ntn_hydrolases_N"/>
</dbReference>
<dbReference type="Gene3D" id="1.10.1400.10">
    <property type="match status" value="1"/>
</dbReference>
<dbReference type="SUPFAM" id="SSF56235">
    <property type="entry name" value="N-terminal nucleophile aminohydrolases (Ntn hydrolases)"/>
    <property type="match status" value="1"/>
</dbReference>
<feature type="signal peptide" evidence="2">
    <location>
        <begin position="1"/>
        <end position="23"/>
    </location>
</feature>
<sequence length="901" mass="97121">MIKRPLIACLAAAALATSAPAAAQVQPYRTNDFGGFNDVLPPGANGHSNLVELAAFLATGRRPVHNDDQRDMYAKLLAATPGVTAANLGTLFKDASFGSPPGGQDRAYAPAPGLTITRDRAFGVPHVYGTTRAAAMFGLGYVAAEDRLFLIDALRHAGRGQLSSFAGGAAGNRAQDAEQWANAPYTEADLQRQADQLDDLYGEEGRQLQQDAADYVAGVNRYISEAKLDIAKMPGEYAAIGRPLGPDPWKVTDVIATAALVGGTFGKGGGDELTQMQLRRAFIARYGKRRGEALWREWAGYEDADAPTTITSRRRFAYQTPPSKPAPNGLAIADAGSLRRAPVEVTGAGAAASAGAGLLPRGLRRMGNSNALLVSAAESASGRPLAVFGPQVGYFSPQILMEVDVHAPTIDARGAAFAGLNLYVQLGRGRDYAWSATSAGQDIIDTFAVDLCEPGGAPPTTGSTHYMFRGRCESIEVLERTNRWSATLADATPAGTQKLRAERTKLGLVTGRATIKGAPVAYTRLRSTYMHEVDSARGFADFNNPDKMRDAEDFQRAAHKIGYTFNWLYVDDRDIAYFNSGNNPQRANGVTGQLPMPARLEWRGLDPARQTAAYTSFAKHPQAINGQPYMTSWNNKQARGYAGADTNLFSAVFRSQMLDQEIEARIAGPRKIDLPGLVEAMGEAATTDLRAEQVLPLALRVIGSPQDPRLADAVAKLRAWVADGSHRRDRDGDGRYEHADAIRILDAFWPRWLRAQFEPSLGAPLYAQLTGAHEIDNTPNDHGDHTGSAYQTGWYGYAYKDLRRVLGLKLRAPYAKRYCGGGSRARCASALRGALAEALDVDPATLYRDAQCTAAAGTSARQACFDKIAFRATGALTQPMIGWQNRPTYQLAVEVQGHRPR</sequence>
<dbReference type="AlphaFoldDB" id="A0A6J4SND0"/>
<dbReference type="Gene3D" id="1.10.439.10">
    <property type="entry name" value="Penicillin Amidohydrolase, domain 1"/>
    <property type="match status" value="1"/>
</dbReference>